<dbReference type="OrthoDB" id="46888at2"/>
<dbReference type="Proteomes" id="UP000316626">
    <property type="component" value="Unassembled WGS sequence"/>
</dbReference>
<proteinExistence type="predicted"/>
<protein>
    <submittedName>
        <fullName evidence="2">GNAT family N-acetyltransferase</fullName>
    </submittedName>
</protein>
<sequence length="149" mass="17092">MIRLLDHKEESTAEKMLAVQIPAYKIEAEWIGFDGIPQLRDTIHDIIISEEVFIGNYEGTQLAGFVSFTKTDELLDICRLVVHPYYFRKGIATALLKHVLSLKLENQQVLVSTGAKNTPAIQLYENFGFKKSKDIEVEPNFFITQLIYR</sequence>
<gene>
    <name evidence="2" type="ORF">FG384_15285</name>
</gene>
<dbReference type="PROSITE" id="PS51186">
    <property type="entry name" value="GNAT"/>
    <property type="match status" value="1"/>
</dbReference>
<name>A0A544TNF3_9BACI</name>
<evidence type="ECO:0000313" key="3">
    <source>
        <dbReference type="Proteomes" id="UP000316626"/>
    </source>
</evidence>
<comment type="caution">
    <text evidence="2">The sequence shown here is derived from an EMBL/GenBank/DDBJ whole genome shotgun (WGS) entry which is preliminary data.</text>
</comment>
<dbReference type="Gene3D" id="3.40.630.30">
    <property type="match status" value="1"/>
</dbReference>
<keyword evidence="3" id="KW-1185">Reference proteome</keyword>
<dbReference type="GO" id="GO:0016747">
    <property type="term" value="F:acyltransferase activity, transferring groups other than amino-acyl groups"/>
    <property type="evidence" value="ECO:0007669"/>
    <property type="project" value="InterPro"/>
</dbReference>
<accession>A0A544TNF3</accession>
<organism evidence="2 3">
    <name type="scientific">Psychrobacillus vulpis</name>
    <dbReference type="NCBI Taxonomy" id="2325572"/>
    <lineage>
        <taxon>Bacteria</taxon>
        <taxon>Bacillati</taxon>
        <taxon>Bacillota</taxon>
        <taxon>Bacilli</taxon>
        <taxon>Bacillales</taxon>
        <taxon>Bacillaceae</taxon>
        <taxon>Psychrobacillus</taxon>
    </lineage>
</organism>
<dbReference type="Pfam" id="PF00583">
    <property type="entry name" value="Acetyltransf_1"/>
    <property type="match status" value="1"/>
</dbReference>
<dbReference type="AlphaFoldDB" id="A0A544TNF3"/>
<dbReference type="InterPro" id="IPR016181">
    <property type="entry name" value="Acyl_CoA_acyltransferase"/>
</dbReference>
<evidence type="ECO:0000313" key="2">
    <source>
        <dbReference type="EMBL" id="TQR18970.1"/>
    </source>
</evidence>
<dbReference type="RefSeq" id="WP_142643479.1">
    <property type="nucleotide sequence ID" value="NZ_VDGI01000018.1"/>
</dbReference>
<dbReference type="SUPFAM" id="SSF55729">
    <property type="entry name" value="Acyl-CoA N-acyltransferases (Nat)"/>
    <property type="match status" value="1"/>
</dbReference>
<evidence type="ECO:0000259" key="1">
    <source>
        <dbReference type="PROSITE" id="PS51186"/>
    </source>
</evidence>
<keyword evidence="2" id="KW-0808">Transferase</keyword>
<dbReference type="CDD" id="cd04301">
    <property type="entry name" value="NAT_SF"/>
    <property type="match status" value="1"/>
</dbReference>
<dbReference type="InterPro" id="IPR000182">
    <property type="entry name" value="GNAT_dom"/>
</dbReference>
<reference evidence="2 3" key="1">
    <citation type="submission" date="2019-06" db="EMBL/GenBank/DDBJ databases">
        <title>Psychrobacillus vulpis sp. nov., a new species isolated from feces of a red fox that inhabits in The Tablas de Daimiel Natural Park, Albacete, Spain.</title>
        <authorList>
            <person name="Rodriguez M."/>
            <person name="Reina J.C."/>
            <person name="Bejar V."/>
            <person name="Llamas I."/>
        </authorList>
    </citation>
    <scope>NUCLEOTIDE SEQUENCE [LARGE SCALE GENOMIC DNA]</scope>
    <source>
        <strain evidence="2 3">Z8</strain>
    </source>
</reference>
<dbReference type="EMBL" id="VDGI01000018">
    <property type="protein sequence ID" value="TQR18970.1"/>
    <property type="molecule type" value="Genomic_DNA"/>
</dbReference>
<feature type="domain" description="N-acetyltransferase" evidence="1">
    <location>
        <begin position="1"/>
        <end position="149"/>
    </location>
</feature>